<dbReference type="GO" id="GO:0003824">
    <property type="term" value="F:catalytic activity"/>
    <property type="evidence" value="ECO:0007669"/>
    <property type="project" value="UniProtKB-ARBA"/>
</dbReference>
<reference evidence="8" key="3">
    <citation type="submission" date="2018-11" db="EMBL/GenBank/DDBJ databases">
        <authorList>
            <person name="Hwang Y.J."/>
            <person name="Hwang C.Y."/>
        </authorList>
    </citation>
    <scope>NUCLEOTIDE SEQUENCE</scope>
    <source>
        <strain evidence="8">R106</strain>
    </source>
</reference>
<dbReference type="SMART" id="SM00086">
    <property type="entry name" value="PAC"/>
    <property type="match status" value="4"/>
</dbReference>
<dbReference type="Pfam" id="PF00989">
    <property type="entry name" value="PAS"/>
    <property type="match status" value="1"/>
</dbReference>
<keyword evidence="2" id="KW-0812">Transmembrane</keyword>
<evidence type="ECO:0000256" key="2">
    <source>
        <dbReference type="SAM" id="Phobius"/>
    </source>
</evidence>
<dbReference type="InterPro" id="IPR000160">
    <property type="entry name" value="GGDEF_dom"/>
</dbReference>
<keyword evidence="9" id="KW-1185">Reference proteome</keyword>
<dbReference type="KEGG" id="spsr:EGC80_11195"/>
<dbReference type="Pfam" id="PF00563">
    <property type="entry name" value="EAL"/>
    <property type="match status" value="1"/>
</dbReference>
<dbReference type="FunFam" id="3.30.70.270:FF:000001">
    <property type="entry name" value="Diguanylate cyclase domain protein"/>
    <property type="match status" value="1"/>
</dbReference>
<dbReference type="SMART" id="SM00052">
    <property type="entry name" value="EAL"/>
    <property type="match status" value="1"/>
</dbReference>
<evidence type="ECO:0000259" key="4">
    <source>
        <dbReference type="PROSITE" id="PS50113"/>
    </source>
</evidence>
<feature type="domain" description="PAC" evidence="4">
    <location>
        <begin position="475"/>
        <end position="528"/>
    </location>
</feature>
<dbReference type="OrthoDB" id="9176779at2"/>
<evidence type="ECO:0000256" key="1">
    <source>
        <dbReference type="ARBA" id="ARBA00001946"/>
    </source>
</evidence>
<dbReference type="PROSITE" id="PS50883">
    <property type="entry name" value="EAL"/>
    <property type="match status" value="1"/>
</dbReference>
<feature type="domain" description="PAS" evidence="3">
    <location>
        <begin position="525"/>
        <end position="569"/>
    </location>
</feature>
<name>A0A3N4E1M5_9GAMM</name>
<keyword evidence="2" id="KW-0472">Membrane</keyword>
<dbReference type="Pfam" id="PF00990">
    <property type="entry name" value="GGDEF"/>
    <property type="match status" value="1"/>
</dbReference>
<dbReference type="Pfam" id="PF13426">
    <property type="entry name" value="PAS_9"/>
    <property type="match status" value="2"/>
</dbReference>
<dbReference type="SMART" id="SM00267">
    <property type="entry name" value="GGDEF"/>
    <property type="match status" value="1"/>
</dbReference>
<dbReference type="InterPro" id="IPR029787">
    <property type="entry name" value="Nucleotide_cyclase"/>
</dbReference>
<feature type="domain" description="PAS" evidence="3">
    <location>
        <begin position="137"/>
        <end position="183"/>
    </location>
</feature>
<evidence type="ECO:0000313" key="7">
    <source>
        <dbReference type="EMBL" id="AZG35421.1"/>
    </source>
</evidence>
<dbReference type="InterPro" id="IPR000014">
    <property type="entry name" value="PAS"/>
</dbReference>
<dbReference type="InterPro" id="IPR013767">
    <property type="entry name" value="PAS_fold"/>
</dbReference>
<accession>A0A3N4E1M5</accession>
<reference evidence="10" key="2">
    <citation type="submission" date="2018-11" db="EMBL/GenBank/DDBJ databases">
        <title>Shewanella sp. R106.</title>
        <authorList>
            <person name="Hwang Y.J."/>
            <person name="Hwang C.Y."/>
        </authorList>
    </citation>
    <scope>NUCLEOTIDE SEQUENCE [LARGE SCALE GENOMIC DNA]</scope>
    <source>
        <strain evidence="10">R106</strain>
    </source>
</reference>
<dbReference type="PANTHER" id="PTHR44757">
    <property type="entry name" value="DIGUANYLATE CYCLASE DGCP"/>
    <property type="match status" value="1"/>
</dbReference>
<dbReference type="InterPro" id="IPR052155">
    <property type="entry name" value="Biofilm_reg_signaling"/>
</dbReference>
<feature type="transmembrane region" description="Helical" evidence="2">
    <location>
        <begin position="35"/>
        <end position="53"/>
    </location>
</feature>
<dbReference type="Gene3D" id="3.30.450.20">
    <property type="entry name" value="PAS domain"/>
    <property type="match status" value="4"/>
</dbReference>
<feature type="transmembrane region" description="Helical" evidence="2">
    <location>
        <begin position="88"/>
        <end position="109"/>
    </location>
</feature>
<dbReference type="PROSITE" id="PS50887">
    <property type="entry name" value="GGDEF"/>
    <property type="match status" value="1"/>
</dbReference>
<dbReference type="Pfam" id="PF08447">
    <property type="entry name" value="PAS_3"/>
    <property type="match status" value="1"/>
</dbReference>
<dbReference type="RefSeq" id="WP_124013290.1">
    <property type="nucleotide sequence ID" value="NZ_CP034073.1"/>
</dbReference>
<dbReference type="GO" id="GO:0006355">
    <property type="term" value="P:regulation of DNA-templated transcription"/>
    <property type="evidence" value="ECO:0007669"/>
    <property type="project" value="InterPro"/>
</dbReference>
<evidence type="ECO:0000313" key="9">
    <source>
        <dbReference type="Proteomes" id="UP000273778"/>
    </source>
</evidence>
<gene>
    <name evidence="8" type="ORF">EGC77_14445</name>
    <name evidence="7" type="ORF">EGC80_11195</name>
</gene>
<dbReference type="SUPFAM" id="SSF55073">
    <property type="entry name" value="Nucleotide cyclase"/>
    <property type="match status" value="1"/>
</dbReference>
<dbReference type="NCBIfam" id="TIGR00254">
    <property type="entry name" value="GGDEF"/>
    <property type="match status" value="1"/>
</dbReference>
<dbReference type="Proteomes" id="UP000273778">
    <property type="component" value="Chromosome"/>
</dbReference>
<dbReference type="InterPro" id="IPR035965">
    <property type="entry name" value="PAS-like_dom_sf"/>
</dbReference>
<evidence type="ECO:0000259" key="3">
    <source>
        <dbReference type="PROSITE" id="PS50112"/>
    </source>
</evidence>
<dbReference type="InterPro" id="IPR013655">
    <property type="entry name" value="PAS_fold_3"/>
</dbReference>
<dbReference type="Gene3D" id="3.20.20.450">
    <property type="entry name" value="EAL domain"/>
    <property type="match status" value="1"/>
</dbReference>
<dbReference type="PROSITE" id="PS50112">
    <property type="entry name" value="PAS"/>
    <property type="match status" value="4"/>
</dbReference>
<dbReference type="NCBIfam" id="TIGR00229">
    <property type="entry name" value="sensory_box"/>
    <property type="match status" value="4"/>
</dbReference>
<dbReference type="Gene3D" id="3.30.70.270">
    <property type="match status" value="1"/>
</dbReference>
<dbReference type="PROSITE" id="PS50113">
    <property type="entry name" value="PAC"/>
    <property type="match status" value="4"/>
</dbReference>
<feature type="domain" description="PAC" evidence="4">
    <location>
        <begin position="598"/>
        <end position="650"/>
    </location>
</feature>
<dbReference type="EMBL" id="RKKB01000006">
    <property type="protein sequence ID" value="RPA31156.1"/>
    <property type="molecule type" value="Genomic_DNA"/>
</dbReference>
<feature type="domain" description="EAL" evidence="5">
    <location>
        <begin position="824"/>
        <end position="1078"/>
    </location>
</feature>
<proteinExistence type="predicted"/>
<feature type="domain" description="PAC" evidence="4">
    <location>
        <begin position="335"/>
        <end position="390"/>
    </location>
</feature>
<dbReference type="InterPro" id="IPR001633">
    <property type="entry name" value="EAL_dom"/>
</dbReference>
<organism evidence="8 10">
    <name type="scientific">Shewanella psychromarinicola</name>
    <dbReference type="NCBI Taxonomy" id="2487742"/>
    <lineage>
        <taxon>Bacteria</taxon>
        <taxon>Pseudomonadati</taxon>
        <taxon>Pseudomonadota</taxon>
        <taxon>Gammaproteobacteria</taxon>
        <taxon>Alteromonadales</taxon>
        <taxon>Shewanellaceae</taxon>
        <taxon>Shewanella</taxon>
    </lineage>
</organism>
<feature type="domain" description="PAS" evidence="3">
    <location>
        <begin position="264"/>
        <end position="334"/>
    </location>
</feature>
<feature type="transmembrane region" description="Helical" evidence="2">
    <location>
        <begin position="59"/>
        <end position="76"/>
    </location>
</feature>
<dbReference type="PANTHER" id="PTHR44757:SF2">
    <property type="entry name" value="BIOFILM ARCHITECTURE MAINTENANCE PROTEIN MBAA"/>
    <property type="match status" value="1"/>
</dbReference>
<dbReference type="AlphaFoldDB" id="A0A3N4E1M5"/>
<keyword evidence="2" id="KW-1133">Transmembrane helix</keyword>
<dbReference type="SMART" id="SM00091">
    <property type="entry name" value="PAS"/>
    <property type="match status" value="4"/>
</dbReference>
<dbReference type="InterPro" id="IPR001610">
    <property type="entry name" value="PAC"/>
</dbReference>
<sequence>MNIIELITPISYWILTTLWLVIIGICLLKRRKLTTLDGAVGGTVAVLLVILGIDAVRTIIESVYLGLYFTSLYGFIPQAINELLSQPSWLIIPQLINVAAGLLVIWLLLKRWFPRELGEREQTLRALDKAKTASVNNERWFTSISNCVTDGFIFADPDRRIISINQGMELLLGYRSDELVGNTTSIIYASNEEYERQGRMYFNLAAGEKLKPYEANYRHKDGGIVVGETSRIMIKDVDGQIQGYMGFIRDVTDRNKTAMKLQASEAMLSHHVQNTPLGYISWDQHSNCIELNKSAEAIFGYSADEARGHSLLDLLVPEENRNNIENVCKSLSENNKDSINISNNLTKDGRTIICEWHNTPIIGDRGDVIGVISLIQDVTQNRRNQIALKETEKKFREQSQRYAEVIWGANIGTWEWNVETGKNVLNERWAEMLGYSLNKLEPTSVDTWEALLHPDDVNKTNELIEDCFKGETESLACEFRMQHNNGSWVWILNRSRVVEWTIDGKPLRMSGTHQDITKSKQSEDARKLAASVFTYAKEGIIITDTNGIIIDVNDAFSDITGYSRGDVIGLNPRMFKSGLHLPEFYKEMWASLRQKGYWTGEVWNMRKNGEVYPQILTISSVLDDIGVEQNYVALFNDITAIKDHQGQLERIAHYDMLTNLPNRTLLADRLTQSMKHSQHQHSLLVVAFVDLDRFKKINDTYGHIVGDELLIVVSSRMKEALRNEDTLARIGGDEFVAVMENIQTMTDCEPILERLLLAASDPVVVGGVRLEVSASIGVSIYPQDGVDADQLIRHADQAMYVAKQQGKNRYRLFDSAHNTEMVNQHKELQRIRKALDGNEFLLYYQPKVNMKTGEMIGVEALIRWQCPERGLIGPNEFLPVIEEHVLGIALGEWVIGTALSQIKAWQTLGVNIPVSVNISAIQLQSDDFATRLAELLAAFPEVAPSALELEVLETSAIGDLLQVSETMLACIKLGVNFALDDFGTGYSSLSHLRHLPASLIKIDQTFVCDMLIDSDDLSIVESVVVLAKTFKRDVIAEGVETIAHGVALLQLGCELAQGYGIARPMMAKDIPLWAENWQPDVAWRQFCQPKLVSAN</sequence>
<dbReference type="InterPro" id="IPR043128">
    <property type="entry name" value="Rev_trsase/Diguanyl_cyclase"/>
</dbReference>
<dbReference type="Proteomes" id="UP000278855">
    <property type="component" value="Unassembled WGS sequence"/>
</dbReference>
<dbReference type="SUPFAM" id="SSF141868">
    <property type="entry name" value="EAL domain-like"/>
    <property type="match status" value="1"/>
</dbReference>
<feature type="domain" description="GGDEF" evidence="6">
    <location>
        <begin position="682"/>
        <end position="815"/>
    </location>
</feature>
<dbReference type="SUPFAM" id="SSF55785">
    <property type="entry name" value="PYP-like sensor domain (PAS domain)"/>
    <property type="match status" value="4"/>
</dbReference>
<evidence type="ECO:0000259" key="5">
    <source>
        <dbReference type="PROSITE" id="PS50883"/>
    </source>
</evidence>
<protein>
    <submittedName>
        <fullName evidence="8">PAS domain S-box protein</fullName>
    </submittedName>
</protein>
<dbReference type="CDD" id="cd01949">
    <property type="entry name" value="GGDEF"/>
    <property type="match status" value="1"/>
</dbReference>
<feature type="transmembrane region" description="Helical" evidence="2">
    <location>
        <begin position="6"/>
        <end position="28"/>
    </location>
</feature>
<comment type="cofactor">
    <cofactor evidence="1">
        <name>Mg(2+)</name>
        <dbReference type="ChEBI" id="CHEBI:18420"/>
    </cofactor>
</comment>
<evidence type="ECO:0000313" key="10">
    <source>
        <dbReference type="Proteomes" id="UP000278855"/>
    </source>
</evidence>
<dbReference type="InterPro" id="IPR000700">
    <property type="entry name" value="PAS-assoc_C"/>
</dbReference>
<evidence type="ECO:0000259" key="6">
    <source>
        <dbReference type="PROSITE" id="PS50887"/>
    </source>
</evidence>
<dbReference type="CDD" id="cd01948">
    <property type="entry name" value="EAL"/>
    <property type="match status" value="1"/>
</dbReference>
<dbReference type="EMBL" id="CP034073">
    <property type="protein sequence ID" value="AZG35421.1"/>
    <property type="molecule type" value="Genomic_DNA"/>
</dbReference>
<dbReference type="InterPro" id="IPR035919">
    <property type="entry name" value="EAL_sf"/>
</dbReference>
<feature type="domain" description="PAC" evidence="4">
    <location>
        <begin position="211"/>
        <end position="263"/>
    </location>
</feature>
<dbReference type="CDD" id="cd00130">
    <property type="entry name" value="PAS"/>
    <property type="match status" value="4"/>
</dbReference>
<reference evidence="7 9" key="1">
    <citation type="submission" date="2018-11" db="EMBL/GenBank/DDBJ databases">
        <title>Shewanella sp. M2.</title>
        <authorList>
            <person name="Hwang Y.J."/>
            <person name="Hwang C.Y."/>
        </authorList>
    </citation>
    <scope>NUCLEOTIDE SEQUENCE [LARGE SCALE GENOMIC DNA]</scope>
    <source>
        <strain evidence="7 9">M2</strain>
    </source>
</reference>
<feature type="domain" description="PAS" evidence="3">
    <location>
        <begin position="426"/>
        <end position="471"/>
    </location>
</feature>
<evidence type="ECO:0000313" key="8">
    <source>
        <dbReference type="EMBL" id="RPA31156.1"/>
    </source>
</evidence>